<name>A0A0E9WUC2_ANGAN</name>
<reference evidence="1" key="2">
    <citation type="journal article" date="2015" name="Fish Shellfish Immunol.">
        <title>Early steps in the European eel (Anguilla anguilla)-Vibrio vulnificus interaction in the gills: Role of the RtxA13 toxin.</title>
        <authorList>
            <person name="Callol A."/>
            <person name="Pajuelo D."/>
            <person name="Ebbesson L."/>
            <person name="Teles M."/>
            <person name="MacKenzie S."/>
            <person name="Amaro C."/>
        </authorList>
    </citation>
    <scope>NUCLEOTIDE SEQUENCE</scope>
</reference>
<accession>A0A0E9WUC2</accession>
<organism evidence="1">
    <name type="scientific">Anguilla anguilla</name>
    <name type="common">European freshwater eel</name>
    <name type="synonym">Muraena anguilla</name>
    <dbReference type="NCBI Taxonomy" id="7936"/>
    <lineage>
        <taxon>Eukaryota</taxon>
        <taxon>Metazoa</taxon>
        <taxon>Chordata</taxon>
        <taxon>Craniata</taxon>
        <taxon>Vertebrata</taxon>
        <taxon>Euteleostomi</taxon>
        <taxon>Actinopterygii</taxon>
        <taxon>Neopterygii</taxon>
        <taxon>Teleostei</taxon>
        <taxon>Anguilliformes</taxon>
        <taxon>Anguillidae</taxon>
        <taxon>Anguilla</taxon>
    </lineage>
</organism>
<reference evidence="1" key="1">
    <citation type="submission" date="2014-11" db="EMBL/GenBank/DDBJ databases">
        <authorList>
            <person name="Amaro Gonzalez C."/>
        </authorList>
    </citation>
    <scope>NUCLEOTIDE SEQUENCE</scope>
</reference>
<protein>
    <submittedName>
        <fullName evidence="1">Uncharacterized protein</fullName>
    </submittedName>
</protein>
<dbReference type="AlphaFoldDB" id="A0A0E9WUC2"/>
<evidence type="ECO:0000313" key="1">
    <source>
        <dbReference type="EMBL" id="JAH93997.1"/>
    </source>
</evidence>
<proteinExistence type="predicted"/>
<sequence>MDYERLGENTISADDMNMCWNSPKEHSIPQAMVSSTTEYPQERTDLVHTVPELNSVSGLNKVLEHI</sequence>
<dbReference type="EMBL" id="GBXM01014580">
    <property type="protein sequence ID" value="JAH93997.1"/>
    <property type="molecule type" value="Transcribed_RNA"/>
</dbReference>